<feature type="domain" description="N-acetyltransferase" evidence="3">
    <location>
        <begin position="1"/>
        <end position="126"/>
    </location>
</feature>
<reference evidence="4 5" key="1">
    <citation type="submission" date="2021-01" db="EMBL/GenBank/DDBJ databases">
        <title>Whole genome shotgun sequence of Actinoplanes couchii NBRC 106145.</title>
        <authorList>
            <person name="Komaki H."/>
            <person name="Tamura T."/>
        </authorList>
    </citation>
    <scope>NUCLEOTIDE SEQUENCE [LARGE SCALE GENOMIC DNA]</scope>
    <source>
        <strain evidence="4 5">NBRC 106145</strain>
    </source>
</reference>
<proteinExistence type="predicted"/>
<dbReference type="PANTHER" id="PTHR43877">
    <property type="entry name" value="AMINOALKYLPHOSPHONATE N-ACETYLTRANSFERASE-RELATED-RELATED"/>
    <property type="match status" value="1"/>
</dbReference>
<dbReference type="InterPro" id="IPR016181">
    <property type="entry name" value="Acyl_CoA_acyltransferase"/>
</dbReference>
<dbReference type="PANTHER" id="PTHR43877:SF2">
    <property type="entry name" value="AMINOALKYLPHOSPHONATE N-ACETYLTRANSFERASE-RELATED"/>
    <property type="match status" value="1"/>
</dbReference>
<dbReference type="InterPro" id="IPR000182">
    <property type="entry name" value="GNAT_dom"/>
</dbReference>
<evidence type="ECO:0000256" key="2">
    <source>
        <dbReference type="ARBA" id="ARBA00023315"/>
    </source>
</evidence>
<evidence type="ECO:0000313" key="4">
    <source>
        <dbReference type="EMBL" id="GID57231.1"/>
    </source>
</evidence>
<name>A0ABQ3XFE7_9ACTN</name>
<organism evidence="4 5">
    <name type="scientific">Actinoplanes couchii</name>
    <dbReference type="NCBI Taxonomy" id="403638"/>
    <lineage>
        <taxon>Bacteria</taxon>
        <taxon>Bacillati</taxon>
        <taxon>Actinomycetota</taxon>
        <taxon>Actinomycetes</taxon>
        <taxon>Micromonosporales</taxon>
        <taxon>Micromonosporaceae</taxon>
        <taxon>Actinoplanes</taxon>
    </lineage>
</organism>
<dbReference type="InterPro" id="IPR050832">
    <property type="entry name" value="Bact_Acetyltransf"/>
</dbReference>
<dbReference type="Pfam" id="PF00583">
    <property type="entry name" value="Acetyltransf_1"/>
    <property type="match status" value="1"/>
</dbReference>
<keyword evidence="2" id="KW-0012">Acyltransferase</keyword>
<comment type="caution">
    <text evidence="4">The sequence shown here is derived from an EMBL/GenBank/DDBJ whole genome shotgun (WGS) entry which is preliminary data.</text>
</comment>
<keyword evidence="5" id="KW-1185">Reference proteome</keyword>
<sequence>MPDELTAVRTPDAFPARVVARLERTTVAVKDGQVAGFVTVTADEVEQVFVDGGHRGGGVATLLLDEAERQVATAGHVEAFLVVAVGNARARRFYERQGWADAGPVDYPAETAGDSTMTVVVRRYVKRVHR</sequence>
<dbReference type="PROSITE" id="PS51186">
    <property type="entry name" value="GNAT"/>
    <property type="match status" value="1"/>
</dbReference>
<dbReference type="CDD" id="cd04301">
    <property type="entry name" value="NAT_SF"/>
    <property type="match status" value="1"/>
</dbReference>
<dbReference type="EMBL" id="BOMG01000070">
    <property type="protein sequence ID" value="GID57231.1"/>
    <property type="molecule type" value="Genomic_DNA"/>
</dbReference>
<dbReference type="Gene3D" id="3.40.630.30">
    <property type="match status" value="1"/>
</dbReference>
<evidence type="ECO:0000313" key="5">
    <source>
        <dbReference type="Proteomes" id="UP000612282"/>
    </source>
</evidence>
<protein>
    <submittedName>
        <fullName evidence="4">GNAT family N-acetyltransferase</fullName>
    </submittedName>
</protein>
<dbReference type="Proteomes" id="UP000612282">
    <property type="component" value="Unassembled WGS sequence"/>
</dbReference>
<keyword evidence="1" id="KW-0808">Transferase</keyword>
<gene>
    <name evidence="4" type="ORF">Aco03nite_056350</name>
</gene>
<evidence type="ECO:0000259" key="3">
    <source>
        <dbReference type="PROSITE" id="PS51186"/>
    </source>
</evidence>
<evidence type="ECO:0000256" key="1">
    <source>
        <dbReference type="ARBA" id="ARBA00022679"/>
    </source>
</evidence>
<dbReference type="SUPFAM" id="SSF55729">
    <property type="entry name" value="Acyl-CoA N-acyltransferases (Nat)"/>
    <property type="match status" value="1"/>
</dbReference>
<accession>A0ABQ3XFE7</accession>